<feature type="compositionally biased region" description="Low complexity" evidence="1">
    <location>
        <begin position="39"/>
        <end position="56"/>
    </location>
</feature>
<reference evidence="2" key="1">
    <citation type="submission" date="2021-01" db="EMBL/GenBank/DDBJ databases">
        <authorList>
            <person name="Corre E."/>
            <person name="Pelletier E."/>
            <person name="Niang G."/>
            <person name="Scheremetjew M."/>
            <person name="Finn R."/>
            <person name="Kale V."/>
            <person name="Holt S."/>
            <person name="Cochrane G."/>
            <person name="Meng A."/>
            <person name="Brown T."/>
            <person name="Cohen L."/>
        </authorList>
    </citation>
    <scope>NUCLEOTIDE SEQUENCE</scope>
    <source>
        <strain evidence="2">CCMP2222</strain>
    </source>
</reference>
<name>A0A7S2CW16_9DINO</name>
<evidence type="ECO:0000313" key="2">
    <source>
        <dbReference type="EMBL" id="CAD9435860.1"/>
    </source>
</evidence>
<dbReference type="AlphaFoldDB" id="A0A7S2CW16"/>
<feature type="compositionally biased region" description="Low complexity" evidence="1">
    <location>
        <begin position="330"/>
        <end position="346"/>
    </location>
</feature>
<proteinExistence type="predicted"/>
<protein>
    <submittedName>
        <fullName evidence="2">Uncharacterized protein</fullName>
    </submittedName>
</protein>
<sequence length="422" mass="45681">MTSGVGGLLLPTGGSCQTRTLKAEAVAAPVESTEHYVQSPSSSDAAENAENASPSARAKRRGELWVPWEAFCTLPGAATPRAADAASAWSGSPAAGHPVMSHWERGAPPLQVPSFAHEHIGTGTSSPSRASSKASMGTVIGIGEEEMIGESRVRRFMRHARRSQTEGARVSEGYLAGDPWSGSEDIEVEDHVEWFMDFFRRRDAVRPERPEDLVTKALAADKPRSRYRKRLEVIVREPIQLLDPFLLEDGKRKSGASFERGGLLPCFENLESDGLASPQPSLLTLGTERSCPRPDSLDESGASTMMPAGACSAFSLASFASSETASESRASLWLNNSPPPSSLGLSEVETTPGSPTRRSLGPGPGRGCEAWELEFIVQCAIDEVWRRLKEGTKTEDISQLLIDTRRHIVTYQVRRQLGLKGR</sequence>
<feature type="region of interest" description="Disordered" evidence="1">
    <location>
        <begin position="30"/>
        <end position="60"/>
    </location>
</feature>
<feature type="region of interest" description="Disordered" evidence="1">
    <location>
        <begin position="330"/>
        <end position="364"/>
    </location>
</feature>
<dbReference type="EMBL" id="HBGQ01042077">
    <property type="protein sequence ID" value="CAD9435860.1"/>
    <property type="molecule type" value="Transcribed_RNA"/>
</dbReference>
<organism evidence="2">
    <name type="scientific">Alexandrium andersonii</name>
    <dbReference type="NCBI Taxonomy" id="327968"/>
    <lineage>
        <taxon>Eukaryota</taxon>
        <taxon>Sar</taxon>
        <taxon>Alveolata</taxon>
        <taxon>Dinophyceae</taxon>
        <taxon>Gonyaulacales</taxon>
        <taxon>Pyrocystaceae</taxon>
        <taxon>Alexandrium</taxon>
    </lineage>
</organism>
<feature type="compositionally biased region" description="Polar residues" evidence="1">
    <location>
        <begin position="348"/>
        <end position="357"/>
    </location>
</feature>
<gene>
    <name evidence="2" type="ORF">AAND1436_LOCUS20556</name>
</gene>
<accession>A0A7S2CW16</accession>
<feature type="region of interest" description="Disordered" evidence="1">
    <location>
        <begin position="278"/>
        <end position="304"/>
    </location>
</feature>
<evidence type="ECO:0000256" key="1">
    <source>
        <dbReference type="SAM" id="MobiDB-lite"/>
    </source>
</evidence>